<name>A0A917DZC5_9BACT</name>
<reference evidence="1" key="2">
    <citation type="submission" date="2020-09" db="EMBL/GenBank/DDBJ databases">
        <authorList>
            <person name="Sun Q."/>
            <person name="Zhou Y."/>
        </authorList>
    </citation>
    <scope>NUCLEOTIDE SEQUENCE</scope>
    <source>
        <strain evidence="1">CGMCC 1.15958</strain>
    </source>
</reference>
<protein>
    <submittedName>
        <fullName evidence="1">Uncharacterized protein</fullName>
    </submittedName>
</protein>
<organism evidence="1 2">
    <name type="scientific">Emticicia aquatilis</name>
    <dbReference type="NCBI Taxonomy" id="1537369"/>
    <lineage>
        <taxon>Bacteria</taxon>
        <taxon>Pseudomonadati</taxon>
        <taxon>Bacteroidota</taxon>
        <taxon>Cytophagia</taxon>
        <taxon>Cytophagales</taxon>
        <taxon>Leadbetterellaceae</taxon>
        <taxon>Emticicia</taxon>
    </lineage>
</organism>
<reference evidence="1" key="1">
    <citation type="journal article" date="2014" name="Int. J. Syst. Evol. Microbiol.">
        <title>Complete genome sequence of Corynebacterium casei LMG S-19264T (=DSM 44701T), isolated from a smear-ripened cheese.</title>
        <authorList>
            <consortium name="US DOE Joint Genome Institute (JGI-PGF)"/>
            <person name="Walter F."/>
            <person name="Albersmeier A."/>
            <person name="Kalinowski J."/>
            <person name="Ruckert C."/>
        </authorList>
    </citation>
    <scope>NUCLEOTIDE SEQUENCE</scope>
    <source>
        <strain evidence="1">CGMCC 1.15958</strain>
    </source>
</reference>
<dbReference type="EMBL" id="BMKK01000019">
    <property type="protein sequence ID" value="GGD82027.1"/>
    <property type="molecule type" value="Genomic_DNA"/>
</dbReference>
<sequence length="72" mass="8443">MSVSAQSLNDVQLNLLKLFSRKMSETEQAEINEILLKYYDNLLQKEVQHAINHKGYTKEDFENVLNNSQRTK</sequence>
<accession>A0A917DZC5</accession>
<evidence type="ECO:0000313" key="2">
    <source>
        <dbReference type="Proteomes" id="UP000609064"/>
    </source>
</evidence>
<comment type="caution">
    <text evidence="1">The sequence shown here is derived from an EMBL/GenBank/DDBJ whole genome shotgun (WGS) entry which is preliminary data.</text>
</comment>
<gene>
    <name evidence="1" type="ORF">GCM10011514_52660</name>
</gene>
<keyword evidence="2" id="KW-1185">Reference proteome</keyword>
<dbReference type="Proteomes" id="UP000609064">
    <property type="component" value="Unassembled WGS sequence"/>
</dbReference>
<dbReference type="AlphaFoldDB" id="A0A917DZC5"/>
<proteinExistence type="predicted"/>
<evidence type="ECO:0000313" key="1">
    <source>
        <dbReference type="EMBL" id="GGD82027.1"/>
    </source>
</evidence>